<protein>
    <submittedName>
        <fullName evidence="1">Uncharacterized protein</fullName>
    </submittedName>
</protein>
<dbReference type="EMBL" id="SHMC01000010">
    <property type="protein sequence ID" value="TAA20343.1"/>
    <property type="molecule type" value="Genomic_DNA"/>
</dbReference>
<name>A0A4Q8L500_9GAMM</name>
<proteinExistence type="predicted"/>
<sequence>MADVVIGNPMAEDLRRCCDSLWARIGELESALRWTAAGLQAAAKHRVQIRESDLLVLDDVRRTVSEVLDEADRLLAPKAGEVRNG</sequence>
<evidence type="ECO:0000313" key="1">
    <source>
        <dbReference type="EMBL" id="TAA20343.1"/>
    </source>
</evidence>
<comment type="caution">
    <text evidence="1">The sequence shown here is derived from an EMBL/GenBank/DDBJ whole genome shotgun (WGS) entry which is preliminary data.</text>
</comment>
<dbReference type="Proteomes" id="UP000292627">
    <property type="component" value="Unassembled WGS sequence"/>
</dbReference>
<evidence type="ECO:0000313" key="2">
    <source>
        <dbReference type="Proteomes" id="UP000292627"/>
    </source>
</evidence>
<organism evidence="1 2">
    <name type="scientific">Pseudoxanthomonas winnipegensis</name>
    <dbReference type="NCBI Taxonomy" id="2480810"/>
    <lineage>
        <taxon>Bacteria</taxon>
        <taxon>Pseudomonadati</taxon>
        <taxon>Pseudomonadota</taxon>
        <taxon>Gammaproteobacteria</taxon>
        <taxon>Lysobacterales</taxon>
        <taxon>Lysobacteraceae</taxon>
        <taxon>Pseudoxanthomonas</taxon>
    </lineage>
</organism>
<gene>
    <name evidence="1" type="ORF">EA660_18310</name>
</gene>
<dbReference type="RefSeq" id="WP_130552910.1">
    <property type="nucleotide sequence ID" value="NZ_SHMC01000010.1"/>
</dbReference>
<accession>A0A4Q8L500</accession>
<dbReference type="AlphaFoldDB" id="A0A4Q8L500"/>
<reference evidence="1 2" key="1">
    <citation type="submission" date="2019-02" db="EMBL/GenBank/DDBJ databases">
        <title>WGS of Pseudoxanthomonas species novum from clinical isolates.</title>
        <authorList>
            <person name="Bernier A.-M."/>
            <person name="Bernard K."/>
            <person name="Vachon A."/>
        </authorList>
    </citation>
    <scope>NUCLEOTIDE SEQUENCE [LARGE SCALE GENOMIC DNA]</scope>
    <source>
        <strain evidence="1 2">NML171200</strain>
    </source>
</reference>